<keyword evidence="1" id="KW-0732">Signal</keyword>
<evidence type="ECO:0000313" key="2">
    <source>
        <dbReference type="EMBL" id="RCU44049.1"/>
    </source>
</evidence>
<evidence type="ECO:0000313" key="3">
    <source>
        <dbReference type="Proteomes" id="UP000252172"/>
    </source>
</evidence>
<protein>
    <submittedName>
        <fullName evidence="2">Uncharacterized protein</fullName>
    </submittedName>
</protein>
<sequence>MKKTITSIFLLLSLSQIHAQTDLNFNGFRLVEDIWFKGVFQESMTDIAGSPYYDSNFQAAKLVGTEEYLPIRYNVLHDNLEFIRDEKIMVVPREEIYKSFKFTHNSEQIDLIDNTYYIKFYQGKNVSAYSKPKVRFQKSEKAASGYQDDKPAKFINQPTDYFLQINGSLTPVPKKHKDFIQLFPDRKDELQKYLKAHRPKLTDKNDLKKILQFINI</sequence>
<dbReference type="EMBL" id="QPIE01000002">
    <property type="protein sequence ID" value="RCU44049.1"/>
    <property type="molecule type" value="Genomic_DNA"/>
</dbReference>
<name>A0A368N451_9FLAO</name>
<accession>A0A368N451</accession>
<gene>
    <name evidence="2" type="ORF">DQ356_03270</name>
</gene>
<feature type="chain" id="PRO_5016851543" evidence="1">
    <location>
        <begin position="20"/>
        <end position="216"/>
    </location>
</feature>
<organism evidence="2 3">
    <name type="scientific">Chryseobacterium lacus</name>
    <dbReference type="NCBI Taxonomy" id="2058346"/>
    <lineage>
        <taxon>Bacteria</taxon>
        <taxon>Pseudomonadati</taxon>
        <taxon>Bacteroidota</taxon>
        <taxon>Flavobacteriia</taxon>
        <taxon>Flavobacteriales</taxon>
        <taxon>Weeksellaceae</taxon>
        <taxon>Chryseobacterium group</taxon>
        <taxon>Chryseobacterium</taxon>
    </lineage>
</organism>
<evidence type="ECO:0000256" key="1">
    <source>
        <dbReference type="SAM" id="SignalP"/>
    </source>
</evidence>
<reference evidence="2 3" key="1">
    <citation type="submission" date="2018-07" db="EMBL/GenBank/DDBJ databases">
        <title>Chryseobacterium lacus sp. nov., isolated from lake water.</title>
        <authorList>
            <person name="Li C.-M."/>
        </authorList>
    </citation>
    <scope>NUCLEOTIDE SEQUENCE [LARGE SCALE GENOMIC DNA]</scope>
    <source>
        <strain evidence="2 3">YLOS41</strain>
    </source>
</reference>
<feature type="signal peptide" evidence="1">
    <location>
        <begin position="1"/>
        <end position="19"/>
    </location>
</feature>
<comment type="caution">
    <text evidence="2">The sequence shown here is derived from an EMBL/GenBank/DDBJ whole genome shotgun (WGS) entry which is preliminary data.</text>
</comment>
<keyword evidence="3" id="KW-1185">Reference proteome</keyword>
<dbReference type="Proteomes" id="UP000252172">
    <property type="component" value="Unassembled WGS sequence"/>
</dbReference>
<dbReference type="RefSeq" id="WP_114303028.1">
    <property type="nucleotide sequence ID" value="NZ_QPIE01000002.1"/>
</dbReference>
<proteinExistence type="predicted"/>
<dbReference type="OrthoDB" id="978006at2"/>
<dbReference type="AlphaFoldDB" id="A0A368N451"/>